<proteinExistence type="predicted"/>
<dbReference type="AlphaFoldDB" id="A0A1M7BBR3"/>
<sequence length="489" mass="55758">MGLQVKQHLLIELLEKHMSDVKEKLNDGINSLQMIEVESICGKLLPDSFVKLYEAANGENTYIGVMLGFDWLSIEEIITSHKALMGSAYEILSDKPDKIKEGAYKKGWIPFAHDGSGSYLVMDLDPDKDGMEGQIITIDREDPNSYIIADGMNELITLIQQSLVKGMFFLSNEEEPHFEWESGHLFNDISRLADNNQENAVVEIDEYFEQFYKGKVHDHFIAISELEKTKSLFLKDPDMKDNNIFLDIFKYMSNLKELIIHITNIEDFSPFLHLSSLRKLVIGVDTLTSSDYKYFTGLNRLKELTICNISLDNIKELAGCKGLSCLRLYKVSGFDFNEIGCFTKITELELEAVSCEDLEFLSKLKKLQKLSLKRIEIPNLNFLDELTNLTSFETDGKAIDESNVIAIHSLSKLTELKYPIRDLNLIRPCSNLVEICIDASNYIGIEILGQTKIRHVSLYGATSEEHAESTIKAIEQYCDLASYQWEETW</sequence>
<evidence type="ECO:0000259" key="1">
    <source>
        <dbReference type="Pfam" id="PF09346"/>
    </source>
</evidence>
<dbReference type="Gene3D" id="3.40.1580.10">
    <property type="entry name" value="SMI1/KNR4-like"/>
    <property type="match status" value="1"/>
</dbReference>
<dbReference type="InterPro" id="IPR032675">
    <property type="entry name" value="LRR_dom_sf"/>
</dbReference>
<dbReference type="Gene3D" id="3.80.10.10">
    <property type="entry name" value="Ribonuclease Inhibitor"/>
    <property type="match status" value="2"/>
</dbReference>
<dbReference type="InterPro" id="IPR018958">
    <property type="entry name" value="Knr4/Smi1-like_dom"/>
</dbReference>
<dbReference type="InterPro" id="IPR037883">
    <property type="entry name" value="Knr4/Smi1-like_sf"/>
</dbReference>
<dbReference type="EMBL" id="FRAC01000036">
    <property type="protein sequence ID" value="SHL52374.1"/>
    <property type="molecule type" value="Genomic_DNA"/>
</dbReference>
<gene>
    <name evidence="2" type="ORF">SAMN02745136_05072</name>
</gene>
<dbReference type="PANTHER" id="PTHR47432">
    <property type="entry name" value="CELL WALL ASSEMBLY REGULATOR SMI1"/>
    <property type="match status" value="1"/>
</dbReference>
<reference evidence="2 3" key="1">
    <citation type="submission" date="2016-11" db="EMBL/GenBank/DDBJ databases">
        <authorList>
            <person name="Jaros S."/>
            <person name="Januszkiewicz K."/>
            <person name="Wedrychowicz H."/>
        </authorList>
    </citation>
    <scope>NUCLEOTIDE SEQUENCE [LARGE SCALE GENOMIC DNA]</scope>
    <source>
        <strain evidence="2 3">DSM 15929</strain>
    </source>
</reference>
<feature type="domain" description="Knr4/Smi1-like" evidence="1">
    <location>
        <begin position="36"/>
        <end position="156"/>
    </location>
</feature>
<dbReference type="InterPro" id="IPR051873">
    <property type="entry name" value="KNR4/SMI1_regulator"/>
</dbReference>
<evidence type="ECO:0000313" key="3">
    <source>
        <dbReference type="Proteomes" id="UP000184386"/>
    </source>
</evidence>
<dbReference type="Pfam" id="PF09346">
    <property type="entry name" value="SMI1_KNR4"/>
    <property type="match status" value="1"/>
</dbReference>
<dbReference type="STRING" id="1121322.SAMN02745136_05072"/>
<keyword evidence="3" id="KW-1185">Reference proteome</keyword>
<dbReference type="SUPFAM" id="SSF52058">
    <property type="entry name" value="L domain-like"/>
    <property type="match status" value="1"/>
</dbReference>
<name>A0A1M7BBR3_9FIRM</name>
<dbReference type="SUPFAM" id="SSF160631">
    <property type="entry name" value="SMI1/KNR4-like"/>
    <property type="match status" value="1"/>
</dbReference>
<dbReference type="OrthoDB" id="6933666at2"/>
<dbReference type="RefSeq" id="WP_073279989.1">
    <property type="nucleotide sequence ID" value="NZ_FRAC01000036.1"/>
</dbReference>
<dbReference type="PANTHER" id="PTHR47432:SF1">
    <property type="entry name" value="CELL WALL ASSEMBLY REGULATOR SMI1"/>
    <property type="match status" value="1"/>
</dbReference>
<accession>A0A1M7BBR3</accession>
<protein>
    <submittedName>
        <fullName evidence="2">Internalin A</fullName>
    </submittedName>
</protein>
<dbReference type="Proteomes" id="UP000184386">
    <property type="component" value="Unassembled WGS sequence"/>
</dbReference>
<organism evidence="2 3">
    <name type="scientific">Anaerocolumna jejuensis DSM 15929</name>
    <dbReference type="NCBI Taxonomy" id="1121322"/>
    <lineage>
        <taxon>Bacteria</taxon>
        <taxon>Bacillati</taxon>
        <taxon>Bacillota</taxon>
        <taxon>Clostridia</taxon>
        <taxon>Lachnospirales</taxon>
        <taxon>Lachnospiraceae</taxon>
        <taxon>Anaerocolumna</taxon>
    </lineage>
</organism>
<evidence type="ECO:0000313" key="2">
    <source>
        <dbReference type="EMBL" id="SHL52374.1"/>
    </source>
</evidence>